<dbReference type="NCBIfam" id="TIGR00546">
    <property type="entry name" value="lnt"/>
    <property type="match status" value="1"/>
</dbReference>
<evidence type="ECO:0000256" key="1">
    <source>
        <dbReference type="ARBA" id="ARBA00004651"/>
    </source>
</evidence>
<dbReference type="InterPro" id="IPR045378">
    <property type="entry name" value="LNT_N"/>
</dbReference>
<keyword evidence="4 9" id="KW-0808">Transferase</keyword>
<evidence type="ECO:0000259" key="10">
    <source>
        <dbReference type="PROSITE" id="PS50263"/>
    </source>
</evidence>
<dbReference type="SUPFAM" id="SSF56317">
    <property type="entry name" value="Carbon-nitrogen hydrolase"/>
    <property type="match status" value="1"/>
</dbReference>
<feature type="transmembrane region" description="Helical" evidence="9">
    <location>
        <begin position="230"/>
        <end position="249"/>
    </location>
</feature>
<comment type="caution">
    <text evidence="11">The sequence shown here is derived from an EMBL/GenBank/DDBJ whole genome shotgun (WGS) entry which is preliminary data.</text>
</comment>
<evidence type="ECO:0000256" key="4">
    <source>
        <dbReference type="ARBA" id="ARBA00022679"/>
    </source>
</evidence>
<feature type="transmembrane region" description="Helical" evidence="9">
    <location>
        <begin position="192"/>
        <end position="218"/>
    </location>
</feature>
<evidence type="ECO:0000256" key="6">
    <source>
        <dbReference type="ARBA" id="ARBA00022989"/>
    </source>
</evidence>
<evidence type="ECO:0000256" key="3">
    <source>
        <dbReference type="ARBA" id="ARBA00022475"/>
    </source>
</evidence>
<evidence type="ECO:0000256" key="2">
    <source>
        <dbReference type="ARBA" id="ARBA00010065"/>
    </source>
</evidence>
<gene>
    <name evidence="9 11" type="primary">lnt</name>
    <name evidence="11" type="ORF">ACCI49_15150</name>
</gene>
<dbReference type="Gene3D" id="3.60.110.10">
    <property type="entry name" value="Carbon-nitrogen hydrolase"/>
    <property type="match status" value="1"/>
</dbReference>
<dbReference type="EC" id="2.3.1.269" evidence="9"/>
<dbReference type="PROSITE" id="PS50263">
    <property type="entry name" value="CN_HYDROLASE"/>
    <property type="match status" value="1"/>
</dbReference>
<feature type="transmembrane region" description="Helical" evidence="9">
    <location>
        <begin position="121"/>
        <end position="145"/>
    </location>
</feature>
<dbReference type="InterPro" id="IPR004563">
    <property type="entry name" value="Apolipo_AcylTrfase"/>
</dbReference>
<dbReference type="CDD" id="cd07571">
    <property type="entry name" value="ALP_N-acyl_transferase"/>
    <property type="match status" value="1"/>
</dbReference>
<feature type="transmembrane region" description="Helical" evidence="9">
    <location>
        <begin position="152"/>
        <end position="172"/>
    </location>
</feature>
<comment type="similarity">
    <text evidence="2 9">Belongs to the CN hydrolase family. Apolipoprotein N-acyltransferase subfamily.</text>
</comment>
<dbReference type="InterPro" id="IPR003010">
    <property type="entry name" value="C-N_Hydrolase"/>
</dbReference>
<dbReference type="EMBL" id="JBGMEK010000036">
    <property type="protein sequence ID" value="MFA0812250.1"/>
    <property type="molecule type" value="Genomic_DNA"/>
</dbReference>
<feature type="transmembrane region" description="Helical" evidence="9">
    <location>
        <begin position="57"/>
        <end position="77"/>
    </location>
</feature>
<dbReference type="Pfam" id="PF00795">
    <property type="entry name" value="CN_hydrolase"/>
    <property type="match status" value="1"/>
</dbReference>
<organism evidence="11 12">
    <name type="scientific">Microbulbifer epialgicus</name>
    <dbReference type="NCBI Taxonomy" id="393907"/>
    <lineage>
        <taxon>Bacteria</taxon>
        <taxon>Pseudomonadati</taxon>
        <taxon>Pseudomonadota</taxon>
        <taxon>Gammaproteobacteria</taxon>
        <taxon>Cellvibrionales</taxon>
        <taxon>Microbulbiferaceae</taxon>
        <taxon>Microbulbifer</taxon>
    </lineage>
</organism>
<comment type="pathway">
    <text evidence="9">Protein modification; lipoprotein biosynthesis (N-acyl transfer).</text>
</comment>
<evidence type="ECO:0000256" key="9">
    <source>
        <dbReference type="HAMAP-Rule" id="MF_01148"/>
    </source>
</evidence>
<protein>
    <recommendedName>
        <fullName evidence="9">Apolipoprotein N-acyltransferase</fullName>
        <shortName evidence="9">ALP N-acyltransferase</shortName>
        <ecNumber evidence="9">2.3.1.269</ecNumber>
    </recommendedName>
</protein>
<feature type="transmembrane region" description="Helical" evidence="9">
    <location>
        <begin position="89"/>
        <end position="109"/>
    </location>
</feature>
<evidence type="ECO:0000313" key="12">
    <source>
        <dbReference type="Proteomes" id="UP001569428"/>
    </source>
</evidence>
<keyword evidence="3 9" id="KW-1003">Cell membrane</keyword>
<comment type="subcellular location">
    <subcellularLocation>
        <location evidence="1 9">Cell membrane</location>
        <topology evidence="1 9">Multi-pass membrane protein</topology>
    </subcellularLocation>
</comment>
<proteinExistence type="inferred from homology"/>
<comment type="function">
    <text evidence="9">Catalyzes the phospholipid dependent N-acylation of the N-terminal cysteine of apolipoprotein, the last step in lipoprotein maturation.</text>
</comment>
<dbReference type="InterPro" id="IPR036526">
    <property type="entry name" value="C-N_Hydrolase_sf"/>
</dbReference>
<keyword evidence="5 9" id="KW-0812">Transmembrane</keyword>
<feature type="transmembrane region" description="Helical" evidence="9">
    <location>
        <begin position="514"/>
        <end position="536"/>
    </location>
</feature>
<dbReference type="Pfam" id="PF20154">
    <property type="entry name" value="LNT_N"/>
    <property type="match status" value="1"/>
</dbReference>
<reference evidence="11 12" key="1">
    <citation type="submission" date="2024-08" db="EMBL/GenBank/DDBJ databases">
        <authorList>
            <person name="Ishaq N."/>
        </authorList>
    </citation>
    <scope>NUCLEOTIDE SEQUENCE [LARGE SCALE GENOMIC DNA]</scope>
    <source>
        <strain evidence="11 12">DSM 18651</strain>
    </source>
</reference>
<dbReference type="GO" id="GO:0016746">
    <property type="term" value="F:acyltransferase activity"/>
    <property type="evidence" value="ECO:0007669"/>
    <property type="project" value="UniProtKB-KW"/>
</dbReference>
<feature type="domain" description="CN hydrolase" evidence="10">
    <location>
        <begin position="264"/>
        <end position="507"/>
    </location>
</feature>
<comment type="catalytic activity">
    <reaction evidence="9">
        <text>N-terminal S-1,2-diacyl-sn-glyceryl-L-cysteinyl-[lipoprotein] + a glycerophospholipid = N-acyl-S-1,2-diacyl-sn-glyceryl-L-cysteinyl-[lipoprotein] + a 2-acyl-sn-glycero-3-phospholipid + H(+)</text>
        <dbReference type="Rhea" id="RHEA:48228"/>
        <dbReference type="Rhea" id="RHEA-COMP:14681"/>
        <dbReference type="Rhea" id="RHEA-COMP:14684"/>
        <dbReference type="ChEBI" id="CHEBI:15378"/>
        <dbReference type="ChEBI" id="CHEBI:136912"/>
        <dbReference type="ChEBI" id="CHEBI:140656"/>
        <dbReference type="ChEBI" id="CHEBI:140657"/>
        <dbReference type="ChEBI" id="CHEBI:140660"/>
        <dbReference type="EC" id="2.3.1.269"/>
    </reaction>
</comment>
<dbReference type="PANTHER" id="PTHR38686">
    <property type="entry name" value="APOLIPOPROTEIN N-ACYLTRANSFERASE"/>
    <property type="match status" value="1"/>
</dbReference>
<keyword evidence="12" id="KW-1185">Reference proteome</keyword>
<keyword evidence="6 9" id="KW-1133">Transmembrane helix</keyword>
<keyword evidence="7 9" id="KW-0472">Membrane</keyword>
<evidence type="ECO:0000256" key="5">
    <source>
        <dbReference type="ARBA" id="ARBA00022692"/>
    </source>
</evidence>
<dbReference type="PANTHER" id="PTHR38686:SF1">
    <property type="entry name" value="APOLIPOPROTEIN N-ACYLTRANSFERASE"/>
    <property type="match status" value="1"/>
</dbReference>
<dbReference type="HAMAP" id="MF_01148">
    <property type="entry name" value="Lnt"/>
    <property type="match status" value="1"/>
</dbReference>
<name>A0ABV4P2R8_9GAMM</name>
<keyword evidence="8 9" id="KW-0012">Acyltransferase</keyword>
<evidence type="ECO:0000313" key="11">
    <source>
        <dbReference type="EMBL" id="MFA0812250.1"/>
    </source>
</evidence>
<sequence>MSNTSDDLPKTTAVRAGKIRCSGTAAEHQLSESMRRLLFSLASAGAGGLMTLSLAPFNYWICGLLSLALFSWLILLASGGKTLRGRSTLWLAFCFGLGLFASGSSWVYVSITNFGNSSVPLGLALTGSLVALLAILLATPFYFLGRFTDNRFSFALAFAALWFINEWLRSWVFTGFPWLFSGYAHLETWLSGWAPVLSVYGIGLLMAFTAAVIALAASGRLVPLKRRSHIALLVAALLPWPAGAILTNIEWTRAEGGIITVGLVQANIPQEKKWLPEFRGETISRYQDGTRALNDKDVDVIIWPEAALPMLYGQAPNLMQALQRNAEKTQTDLISGILYDSRNPDEGRRVVHNSAAVFGQSPSIYHKRHLVPFGEYVPLENLIRGTIEFFDLPTSFIRSGPDEQHPLNAGGASWAPLICYEIVYPRLVASSALSAQVLLTISNDAWFGESIGPLQHMQMAQMRALETGRYLVRGTNTGVTAIVDPRGRILEQLPQFERANMTGDIRAMRGATPFMLAGISIVFALALPMLALAIILRRRTTSKTRSSITGEVTDQ</sequence>
<evidence type="ECO:0000256" key="7">
    <source>
        <dbReference type="ARBA" id="ARBA00023136"/>
    </source>
</evidence>
<accession>A0ABV4P2R8</accession>
<dbReference type="RefSeq" id="WP_371839898.1">
    <property type="nucleotide sequence ID" value="NZ_JBGMEK010000036.1"/>
</dbReference>
<evidence type="ECO:0000256" key="8">
    <source>
        <dbReference type="ARBA" id="ARBA00023315"/>
    </source>
</evidence>
<dbReference type="Proteomes" id="UP001569428">
    <property type="component" value="Unassembled WGS sequence"/>
</dbReference>